<comment type="similarity">
    <text evidence="1">Belongs to the non-flavoprotein flavin reductase family.</text>
</comment>
<sequence>MERLDFQGFGGIHIAGTAFGSPDNPSVLLLPSHGQTREFWYGSAAALAEAGRYAICVDLRGHGDSAPSPDGQYGLGAYIGDLRTILAALPNRAVVVTAGLGALIAMATVGEGAPDLVSGLALVDANIWVEQAVAAHMGRALASRAMEFDDPSQIIDAIAAAYPSEPRPVTDRIMAAYARRDDGRFYWRGDPKALASGSLPEFETRLTAAAARLVCPVTLIRGSLNATVSSAVTEKLQALIKGAEIAEIEGAGHYATSDREDDFNAILLDFLERKAPRQALAFIEGSEPRVLRDALGCFATGVTVVTTINEAGEPLGLTANSFTSVSLDPPLILFALARKSANLAAFEKAGRFAVNVLHIGQQPVGGRFASRDVARFDGVDWAVRGEGGSPILAGSLASFDCRTHAIHDGGDHLIFVGHVDHAWFEPHRDPLLYFRGKFRRLHFA</sequence>
<dbReference type="Gene3D" id="2.30.110.10">
    <property type="entry name" value="Electron Transport, Fmn-binding Protein, Chain A"/>
    <property type="match status" value="1"/>
</dbReference>
<dbReference type="EMBL" id="BMDW01000002">
    <property type="protein sequence ID" value="GGA37044.1"/>
    <property type="molecule type" value="Genomic_DNA"/>
</dbReference>
<proteinExistence type="inferred from homology"/>
<dbReference type="PANTHER" id="PTHR30466:SF11">
    <property type="entry name" value="FLAVIN-DEPENDENT MONOOXYGENASE, REDUCTASE SUBUNIT HSAB"/>
    <property type="match status" value="1"/>
</dbReference>
<dbReference type="PANTHER" id="PTHR30466">
    <property type="entry name" value="FLAVIN REDUCTASE"/>
    <property type="match status" value="1"/>
</dbReference>
<dbReference type="SMART" id="SM00903">
    <property type="entry name" value="Flavin_Reduct"/>
    <property type="match status" value="1"/>
</dbReference>
<dbReference type="SUPFAM" id="SSF50475">
    <property type="entry name" value="FMN-binding split barrel"/>
    <property type="match status" value="1"/>
</dbReference>
<dbReference type="InterPro" id="IPR029058">
    <property type="entry name" value="AB_hydrolase_fold"/>
</dbReference>
<gene>
    <name evidence="4" type="ORF">GCM10011395_04180</name>
</gene>
<dbReference type="InterPro" id="IPR050268">
    <property type="entry name" value="NADH-dep_flavin_reductase"/>
</dbReference>
<evidence type="ECO:0000259" key="3">
    <source>
        <dbReference type="SMART" id="SM00903"/>
    </source>
</evidence>
<keyword evidence="2" id="KW-0560">Oxidoreductase</keyword>
<dbReference type="Gene3D" id="3.40.50.1820">
    <property type="entry name" value="alpha/beta hydrolase"/>
    <property type="match status" value="1"/>
</dbReference>
<dbReference type="RefSeq" id="WP_188445125.1">
    <property type="nucleotide sequence ID" value="NZ_BMDW01000002.1"/>
</dbReference>
<feature type="domain" description="Flavin reductase like" evidence="3">
    <location>
        <begin position="295"/>
        <end position="440"/>
    </location>
</feature>
<dbReference type="Pfam" id="PF12697">
    <property type="entry name" value="Abhydrolase_6"/>
    <property type="match status" value="1"/>
</dbReference>
<evidence type="ECO:0000256" key="2">
    <source>
        <dbReference type="ARBA" id="ARBA00023002"/>
    </source>
</evidence>
<evidence type="ECO:0000313" key="4">
    <source>
        <dbReference type="EMBL" id="GGA37044.1"/>
    </source>
</evidence>
<protein>
    <recommendedName>
        <fullName evidence="3">Flavin reductase like domain-containing protein</fullName>
    </recommendedName>
</protein>
<dbReference type="Pfam" id="PF01613">
    <property type="entry name" value="Flavin_Reduct"/>
    <property type="match status" value="1"/>
</dbReference>
<organism evidence="4 5">
    <name type="scientific">Sphingomonas psychrolutea</name>
    <dbReference type="NCBI Taxonomy" id="1259676"/>
    <lineage>
        <taxon>Bacteria</taxon>
        <taxon>Pseudomonadati</taxon>
        <taxon>Pseudomonadota</taxon>
        <taxon>Alphaproteobacteria</taxon>
        <taxon>Sphingomonadales</taxon>
        <taxon>Sphingomonadaceae</taxon>
        <taxon>Sphingomonas</taxon>
    </lineage>
</organism>
<reference evidence="5" key="1">
    <citation type="journal article" date="2019" name="Int. J. Syst. Evol. Microbiol.">
        <title>The Global Catalogue of Microorganisms (GCM) 10K type strain sequencing project: providing services to taxonomists for standard genome sequencing and annotation.</title>
        <authorList>
            <consortium name="The Broad Institute Genomics Platform"/>
            <consortium name="The Broad Institute Genome Sequencing Center for Infectious Disease"/>
            <person name="Wu L."/>
            <person name="Ma J."/>
        </authorList>
    </citation>
    <scope>NUCLEOTIDE SEQUENCE [LARGE SCALE GENOMIC DNA]</scope>
    <source>
        <strain evidence="5">CGMCC 1.10106</strain>
    </source>
</reference>
<dbReference type="Proteomes" id="UP000618591">
    <property type="component" value="Unassembled WGS sequence"/>
</dbReference>
<dbReference type="SUPFAM" id="SSF53474">
    <property type="entry name" value="alpha/beta-Hydrolases"/>
    <property type="match status" value="1"/>
</dbReference>
<accession>A0ABQ1G461</accession>
<evidence type="ECO:0000313" key="5">
    <source>
        <dbReference type="Proteomes" id="UP000618591"/>
    </source>
</evidence>
<dbReference type="InterPro" id="IPR002563">
    <property type="entry name" value="Flavin_Rdtase-like_dom"/>
</dbReference>
<keyword evidence="5" id="KW-1185">Reference proteome</keyword>
<evidence type="ECO:0000256" key="1">
    <source>
        <dbReference type="ARBA" id="ARBA00008898"/>
    </source>
</evidence>
<name>A0ABQ1G461_9SPHN</name>
<comment type="caution">
    <text evidence="4">The sequence shown here is derived from an EMBL/GenBank/DDBJ whole genome shotgun (WGS) entry which is preliminary data.</text>
</comment>
<dbReference type="InterPro" id="IPR012349">
    <property type="entry name" value="Split_barrel_FMN-bd"/>
</dbReference>
<dbReference type="InterPro" id="IPR000073">
    <property type="entry name" value="AB_hydrolase_1"/>
</dbReference>